<reference evidence="1 2" key="1">
    <citation type="submission" date="2018-03" db="EMBL/GenBank/DDBJ databases">
        <title>Finding Nemo's genes: A chromosome-scale reference assembly of the genome of the orange clownfish Amphiprion percula.</title>
        <authorList>
            <person name="Lehmann R."/>
        </authorList>
    </citation>
    <scope>NUCLEOTIDE SEQUENCE</scope>
</reference>
<evidence type="ECO:0000313" key="1">
    <source>
        <dbReference type="Ensembl" id="ENSAPEP00000025505.1"/>
    </source>
</evidence>
<reference evidence="1" key="2">
    <citation type="submission" date="2025-08" db="UniProtKB">
        <authorList>
            <consortium name="Ensembl"/>
        </authorList>
    </citation>
    <scope>IDENTIFICATION</scope>
</reference>
<evidence type="ECO:0000313" key="2">
    <source>
        <dbReference type="Proteomes" id="UP000265080"/>
    </source>
</evidence>
<sequence length="71" mass="8611">MCHTVEKTTKFRFKIVYCLAPIFKYFHSTICTQHIFKRWLHPKVWLTFHVVELLTAPPNNFFLLNFLHGFL</sequence>
<dbReference type="Proteomes" id="UP000265080">
    <property type="component" value="Chromosome 13"/>
</dbReference>
<keyword evidence="2" id="KW-1185">Reference proteome</keyword>
<dbReference type="AlphaFoldDB" id="A0A3P8TI88"/>
<accession>A0A3P8TI88</accession>
<dbReference type="Ensembl" id="ENSAPET00000026178.1">
    <property type="protein sequence ID" value="ENSAPEP00000025505.1"/>
    <property type="gene ID" value="ENSAPEG00000018163.1"/>
</dbReference>
<protein>
    <submittedName>
        <fullName evidence="1">Uncharacterized protein</fullName>
    </submittedName>
</protein>
<organism evidence="1 2">
    <name type="scientific">Amphiprion percula</name>
    <name type="common">Orange clownfish</name>
    <name type="synonym">Lutjanus percula</name>
    <dbReference type="NCBI Taxonomy" id="161767"/>
    <lineage>
        <taxon>Eukaryota</taxon>
        <taxon>Metazoa</taxon>
        <taxon>Chordata</taxon>
        <taxon>Craniata</taxon>
        <taxon>Vertebrata</taxon>
        <taxon>Euteleostomi</taxon>
        <taxon>Actinopterygii</taxon>
        <taxon>Neopterygii</taxon>
        <taxon>Teleostei</taxon>
        <taxon>Neoteleostei</taxon>
        <taxon>Acanthomorphata</taxon>
        <taxon>Ovalentaria</taxon>
        <taxon>Pomacentridae</taxon>
        <taxon>Amphiprion</taxon>
    </lineage>
</organism>
<reference evidence="1" key="3">
    <citation type="submission" date="2025-09" db="UniProtKB">
        <authorList>
            <consortium name="Ensembl"/>
        </authorList>
    </citation>
    <scope>IDENTIFICATION</scope>
</reference>
<proteinExistence type="predicted"/>
<name>A0A3P8TI88_AMPPE</name>